<dbReference type="EMBL" id="JAGKQM010000815">
    <property type="protein sequence ID" value="KAH0853264.1"/>
    <property type="molecule type" value="Genomic_DNA"/>
</dbReference>
<dbReference type="PANTHER" id="PTHR42683">
    <property type="entry name" value="ALDEHYDE REDUCTASE"/>
    <property type="match status" value="1"/>
</dbReference>
<gene>
    <name evidence="9" type="ORF">HID58_093387</name>
</gene>
<dbReference type="InterPro" id="IPR013154">
    <property type="entry name" value="ADH-like_N"/>
</dbReference>
<keyword evidence="10" id="KW-1185">Reference proteome</keyword>
<organism evidence="9 10">
    <name type="scientific">Brassica napus</name>
    <name type="common">Rape</name>
    <dbReference type="NCBI Taxonomy" id="3708"/>
    <lineage>
        <taxon>Eukaryota</taxon>
        <taxon>Viridiplantae</taxon>
        <taxon>Streptophyta</taxon>
        <taxon>Embryophyta</taxon>
        <taxon>Tracheophyta</taxon>
        <taxon>Spermatophyta</taxon>
        <taxon>Magnoliopsida</taxon>
        <taxon>eudicotyledons</taxon>
        <taxon>Gunneridae</taxon>
        <taxon>Pentapetalae</taxon>
        <taxon>rosids</taxon>
        <taxon>malvids</taxon>
        <taxon>Brassicales</taxon>
        <taxon>Brassicaceae</taxon>
        <taxon>Brassiceae</taxon>
        <taxon>Brassica</taxon>
    </lineage>
</organism>
<dbReference type="Proteomes" id="UP000824890">
    <property type="component" value="Unassembled WGS sequence"/>
</dbReference>
<dbReference type="InterPro" id="IPR020843">
    <property type="entry name" value="ER"/>
</dbReference>
<keyword evidence="4 7" id="KW-0479">Metal-binding</keyword>
<dbReference type="Pfam" id="PF08240">
    <property type="entry name" value="ADH_N"/>
    <property type="match status" value="2"/>
</dbReference>
<evidence type="ECO:0000256" key="1">
    <source>
        <dbReference type="ARBA" id="ARBA00001947"/>
    </source>
</evidence>
<keyword evidence="5 7" id="KW-0862">Zinc</keyword>
<reference evidence="9 10" key="1">
    <citation type="submission" date="2021-05" db="EMBL/GenBank/DDBJ databases">
        <title>Genome Assembly of Synthetic Allotetraploid Brassica napus Reveals Homoeologous Exchanges between Subgenomes.</title>
        <authorList>
            <person name="Davis J.T."/>
        </authorList>
    </citation>
    <scope>NUCLEOTIDE SEQUENCE [LARGE SCALE GENOMIC DNA]</scope>
    <source>
        <strain evidence="10">cv. Da-Ae</strain>
        <tissue evidence="9">Seedling</tissue>
    </source>
</reference>
<dbReference type="SUPFAM" id="SSF50129">
    <property type="entry name" value="GroES-like"/>
    <property type="match status" value="2"/>
</dbReference>
<keyword evidence="6" id="KW-0560">Oxidoreductase</keyword>
<evidence type="ECO:0000256" key="2">
    <source>
        <dbReference type="ARBA" id="ARBA00008072"/>
    </source>
</evidence>
<dbReference type="Pfam" id="PF00107">
    <property type="entry name" value="ADH_zinc_N"/>
    <property type="match status" value="2"/>
</dbReference>
<evidence type="ECO:0000313" key="10">
    <source>
        <dbReference type="Proteomes" id="UP000824890"/>
    </source>
</evidence>
<comment type="subunit">
    <text evidence="3">Homodimer.</text>
</comment>
<sequence length="716" mass="77996">MKMVLKKEAYGLAVKDESGVISPFRFSRRETGENDVRFKVLFCGICHTDLSMAINEWGFTSYPLVPGHEIVGVVTEVGAKVTKFNAGDKVGVGYMVSSCGSCETCTDDQENYCPKMILTSGGKYYDDTITYGGYSDHMVCEEDYIIRIPENLPLDATAPLLCAGTTVYSPMKYHGLDKPGMHIGVVGLGGLGHVAVKFAKAMGIKVTVISTSDRKRDEALTRLGADLFLVSRDPEQMKDAMGTMDGIIDTVSATHPVLPILNLLKYKGKLIMVGAPDKPLELPVLPLIFGKKMVVGSMVGGIKETQEMMDLAGKHNITADIELISADYVNTAMERLQKADVRYRFVIDVANTLKPRKEGVYREFLNATDFALVGGDINGDGSFRRHLRETGEKDVRFKVLFCGICHSDLHMIKNEWGISTYPLVPGHEIVGVVTEVGSKVTKFKTGDKVGVGCMVGSCGSCDSCTEGLENYCPKSIQTYGFKYYDDTITYGGYSDNMVCDEGFIIRMPENLPLDAAAPLLCAGITVYSPLKHHGLDKPGMHIGVVGLGGLGHVAVKFAKAMGLKVTVISTSDSKRDEAINRLGADAFVVSRDQKQIKDAMRTLDGIINTVSATHSLLPLLGLLKPKGKLVMVGAPEKPLELPVMPLIFERKMVMGSMIGGIKETQEMVDMAGKHNITADIELISADYVNTAMERLEKADVRYRFVIDVANTLKPTP</sequence>
<evidence type="ECO:0000256" key="5">
    <source>
        <dbReference type="ARBA" id="ARBA00022833"/>
    </source>
</evidence>
<dbReference type="Gene3D" id="3.90.180.10">
    <property type="entry name" value="Medium-chain alcohol dehydrogenases, catalytic domain"/>
    <property type="match status" value="2"/>
</dbReference>
<dbReference type="SUPFAM" id="SSF51735">
    <property type="entry name" value="NAD(P)-binding Rossmann-fold domains"/>
    <property type="match status" value="2"/>
</dbReference>
<dbReference type="InterPro" id="IPR047109">
    <property type="entry name" value="CAD-like"/>
</dbReference>
<dbReference type="InterPro" id="IPR011032">
    <property type="entry name" value="GroES-like_sf"/>
</dbReference>
<dbReference type="CDD" id="cd05283">
    <property type="entry name" value="CAD1"/>
    <property type="match status" value="2"/>
</dbReference>
<protein>
    <recommendedName>
        <fullName evidence="8">Enoyl reductase (ER) domain-containing protein</fullName>
    </recommendedName>
</protein>
<dbReference type="InterPro" id="IPR002328">
    <property type="entry name" value="ADH_Zn_CS"/>
</dbReference>
<comment type="similarity">
    <text evidence="2 7">Belongs to the zinc-containing alcohol dehydrogenase family.</text>
</comment>
<dbReference type="PROSITE" id="PS00059">
    <property type="entry name" value="ADH_ZINC"/>
    <property type="match status" value="2"/>
</dbReference>
<dbReference type="SMART" id="SM00829">
    <property type="entry name" value="PKS_ER"/>
    <property type="match status" value="1"/>
</dbReference>
<feature type="domain" description="Enoyl reductase (ER)" evidence="8">
    <location>
        <begin position="19"/>
        <end position="347"/>
    </location>
</feature>
<dbReference type="Gene3D" id="3.40.50.720">
    <property type="entry name" value="NAD(P)-binding Rossmann-like Domain"/>
    <property type="match status" value="2"/>
</dbReference>
<accession>A0ABQ7XBD5</accession>
<evidence type="ECO:0000313" key="9">
    <source>
        <dbReference type="EMBL" id="KAH0853264.1"/>
    </source>
</evidence>
<evidence type="ECO:0000259" key="8">
    <source>
        <dbReference type="SMART" id="SM00829"/>
    </source>
</evidence>
<comment type="caution">
    <text evidence="9">The sequence shown here is derived from an EMBL/GenBank/DDBJ whole genome shotgun (WGS) entry which is preliminary data.</text>
</comment>
<evidence type="ECO:0000256" key="7">
    <source>
        <dbReference type="RuleBase" id="RU361277"/>
    </source>
</evidence>
<evidence type="ECO:0000256" key="6">
    <source>
        <dbReference type="ARBA" id="ARBA00023002"/>
    </source>
</evidence>
<proteinExistence type="inferred from homology"/>
<dbReference type="InterPro" id="IPR013149">
    <property type="entry name" value="ADH-like_C"/>
</dbReference>
<evidence type="ECO:0000256" key="4">
    <source>
        <dbReference type="ARBA" id="ARBA00022723"/>
    </source>
</evidence>
<dbReference type="InterPro" id="IPR036291">
    <property type="entry name" value="NAD(P)-bd_dom_sf"/>
</dbReference>
<comment type="cofactor">
    <cofactor evidence="1 7">
        <name>Zn(2+)</name>
        <dbReference type="ChEBI" id="CHEBI:29105"/>
    </cofactor>
</comment>
<evidence type="ECO:0000256" key="3">
    <source>
        <dbReference type="ARBA" id="ARBA00011738"/>
    </source>
</evidence>
<name>A0ABQ7XBD5_BRANA</name>